<evidence type="ECO:0000313" key="3">
    <source>
        <dbReference type="EMBL" id="CAG5090454.1"/>
    </source>
</evidence>
<evidence type="ECO:0000259" key="2">
    <source>
        <dbReference type="PROSITE" id="PS51329"/>
    </source>
</evidence>
<dbReference type="PANTHER" id="PTHR15440">
    <property type="entry name" value="XRP2 PROTEIN"/>
    <property type="match status" value="1"/>
</dbReference>
<reference evidence="3 4" key="1">
    <citation type="submission" date="2021-04" db="EMBL/GenBank/DDBJ databases">
        <authorList>
            <person name="Bliznina A."/>
        </authorList>
    </citation>
    <scope>NUCLEOTIDE SEQUENCE [LARGE SCALE GENOMIC DNA]</scope>
</reference>
<dbReference type="Gene3D" id="2.160.20.70">
    <property type="match status" value="1"/>
</dbReference>
<dbReference type="InterPro" id="IPR039093">
    <property type="entry name" value="XRP2"/>
</dbReference>
<dbReference type="PROSITE" id="PS51329">
    <property type="entry name" value="C_CAP_COFACTOR_C"/>
    <property type="match status" value="1"/>
</dbReference>
<dbReference type="InterPro" id="IPR017901">
    <property type="entry name" value="C-CAP_CF_C-like"/>
</dbReference>
<dbReference type="InterPro" id="IPR016098">
    <property type="entry name" value="CAP/MinC_C"/>
</dbReference>
<dbReference type="PANTHER" id="PTHR15440:SF0">
    <property type="entry name" value="PROTEIN XRP2"/>
    <property type="match status" value="1"/>
</dbReference>
<dbReference type="InterPro" id="IPR036223">
    <property type="entry name" value="CAP_C_sf"/>
</dbReference>
<dbReference type="Pfam" id="PF07986">
    <property type="entry name" value="TBCC"/>
    <property type="match status" value="1"/>
</dbReference>
<dbReference type="InterPro" id="IPR012945">
    <property type="entry name" value="Tubulin-bd_cofactor_C_dom"/>
</dbReference>
<name>A0ABN7S1A8_OIKDI</name>
<keyword evidence="4" id="KW-1185">Reference proteome</keyword>
<protein>
    <submittedName>
        <fullName evidence="3">Oidioi.mRNA.OKI2018_I69.PAR.g12607.t1.cds</fullName>
    </submittedName>
</protein>
<comment type="similarity">
    <text evidence="1">Belongs to the TBCC family.</text>
</comment>
<feature type="domain" description="C-CAP/cofactor C-like" evidence="2">
    <location>
        <begin position="21"/>
        <end position="175"/>
    </location>
</feature>
<accession>A0ABN7S1A8</accession>
<proteinExistence type="inferred from homology"/>
<evidence type="ECO:0000256" key="1">
    <source>
        <dbReference type="ARBA" id="ARBA00008848"/>
    </source>
</evidence>
<dbReference type="EMBL" id="OU015568">
    <property type="protein sequence ID" value="CAG5090454.1"/>
    <property type="molecule type" value="Genomic_DNA"/>
</dbReference>
<gene>
    <name evidence="3" type="ORF">OKIOD_LOCUS4165</name>
</gene>
<dbReference type="Proteomes" id="UP001158576">
    <property type="component" value="Chromosome PAR"/>
</dbReference>
<organism evidence="3 4">
    <name type="scientific">Oikopleura dioica</name>
    <name type="common">Tunicate</name>
    <dbReference type="NCBI Taxonomy" id="34765"/>
    <lineage>
        <taxon>Eukaryota</taxon>
        <taxon>Metazoa</taxon>
        <taxon>Chordata</taxon>
        <taxon>Tunicata</taxon>
        <taxon>Appendicularia</taxon>
        <taxon>Copelata</taxon>
        <taxon>Oikopleuridae</taxon>
        <taxon>Oikopleura</taxon>
    </lineage>
</organism>
<evidence type="ECO:0000313" key="4">
    <source>
        <dbReference type="Proteomes" id="UP001158576"/>
    </source>
</evidence>
<dbReference type="SUPFAM" id="SSF69340">
    <property type="entry name" value="C-terminal domain of adenylylcyclase associated protein"/>
    <property type="match status" value="1"/>
</dbReference>
<sequence>MGCWFSRKGQPVEEEQVEEAPKEYSWDKRKKEDKSKFYVRDVENIENSVCRNDVKDLPMTIENCKSCIIFLNCLCKEVTIDNCQDMKIITFASGSVYIRDSSNVELVTICGQLRTRDCRSMRLYLHCPTQPVIETTQKVTTYPLPIDFESIEEIVSDFGRSKFLNNWADIHDFGPVDHAGEPNWAPGTDVEIALKEVFDEFNDTFDSSPRLSLERTIFPQVAYPYPSAAEVKDEMVFALFAGEKSEELATNCYYRVTGTLKKAKLIRSTAGKLSPLSLPTRAQKSLQLSEGSQIVILIFEGQLLATEISSEAEPGCSFFAFGDEARTEYDNFFNTSAFGNHNL</sequence>